<dbReference type="OrthoDB" id="3666223at2759"/>
<reference evidence="4" key="1">
    <citation type="submission" date="2021-05" db="EMBL/GenBank/DDBJ databases">
        <authorList>
            <person name="Tigano A."/>
        </authorList>
    </citation>
    <scope>NUCLEOTIDE SEQUENCE</scope>
</reference>
<evidence type="ECO:0000256" key="1">
    <source>
        <dbReference type="ARBA" id="ARBA00034703"/>
    </source>
</evidence>
<keyword evidence="2" id="KW-0812">Transmembrane</keyword>
<dbReference type="InterPro" id="IPR047144">
    <property type="entry name" value="BCOR-like"/>
</dbReference>
<accession>A0A8S4AAV4</accession>
<dbReference type="Pfam" id="PF16553">
    <property type="entry name" value="PUFD"/>
    <property type="match status" value="1"/>
</dbReference>
<sequence>MIPAIPHAARACACGPARESHLASRKINEIVLSLRWPLKDRKRRGELCGRVSVSQMAAAAGGGGLYLVWIGVVCLRSLTSKPPRRVSVGLRKGRRVSQLAGSPRGRNLQRGALDAEPPCQGLGLTVSGLSRQMMPPPLTGLCALSQGAGMRSRWQRPRRVLASIFCHCAVYYFADLQGRSDDDPGLYWEFYGSAVCESHEEGGFFDILADPPGPDDEDEEDKREVFEFEFSDRPLLPCYNIQVSLSQGPRNWLLLSDVLQRLRMSARAFRQAFPHMEVVTVAEAEFYRQASLSQLFSCPEELEGFHPDSKELLDLVEDSAELAALLGSTLECLDDRWDHPGDKLKDKIKAVCKLASS</sequence>
<dbReference type="GO" id="GO:0000122">
    <property type="term" value="P:negative regulation of transcription by RNA polymerase II"/>
    <property type="evidence" value="ECO:0007669"/>
    <property type="project" value="TreeGrafter"/>
</dbReference>
<dbReference type="AlphaFoldDB" id="A0A8S4AAV4"/>
<feature type="transmembrane region" description="Helical" evidence="2">
    <location>
        <begin position="56"/>
        <end position="75"/>
    </location>
</feature>
<dbReference type="InterPro" id="IPR038227">
    <property type="entry name" value="PUFD_som_sf"/>
</dbReference>
<organism evidence="4 5">
    <name type="scientific">Menidia menidia</name>
    <name type="common">Atlantic silverside</name>
    <dbReference type="NCBI Taxonomy" id="238744"/>
    <lineage>
        <taxon>Eukaryota</taxon>
        <taxon>Metazoa</taxon>
        <taxon>Chordata</taxon>
        <taxon>Craniata</taxon>
        <taxon>Vertebrata</taxon>
        <taxon>Euteleostomi</taxon>
        <taxon>Actinopterygii</taxon>
        <taxon>Neopterygii</taxon>
        <taxon>Teleostei</taxon>
        <taxon>Neoteleostei</taxon>
        <taxon>Acanthomorphata</taxon>
        <taxon>Ovalentaria</taxon>
        <taxon>Atherinomorphae</taxon>
        <taxon>Atheriniformes</taxon>
        <taxon>Atherinopsidae</taxon>
        <taxon>Menidiinae</taxon>
        <taxon>Menidia</taxon>
    </lineage>
</organism>
<keyword evidence="2" id="KW-0472">Membrane</keyword>
<dbReference type="GO" id="GO:0005634">
    <property type="term" value="C:nucleus"/>
    <property type="evidence" value="ECO:0007669"/>
    <property type="project" value="TreeGrafter"/>
</dbReference>
<dbReference type="EMBL" id="CAJRST010001113">
    <property type="protein sequence ID" value="CAG5865803.1"/>
    <property type="molecule type" value="Genomic_DNA"/>
</dbReference>
<dbReference type="InterPro" id="IPR032365">
    <property type="entry name" value="PUFD"/>
</dbReference>
<evidence type="ECO:0000313" key="4">
    <source>
        <dbReference type="EMBL" id="CAG5865803.1"/>
    </source>
</evidence>
<proteinExistence type="inferred from homology"/>
<comment type="similarity">
    <text evidence="1">Belongs to the BCOR family.</text>
</comment>
<evidence type="ECO:0000259" key="3">
    <source>
        <dbReference type="Pfam" id="PF16553"/>
    </source>
</evidence>
<dbReference type="PANTHER" id="PTHR24117:SF8">
    <property type="entry name" value="BCL-6 COREPRESSOR"/>
    <property type="match status" value="1"/>
</dbReference>
<name>A0A8S4AAV4_9TELE</name>
<feature type="domain" description="BCL-6 corepressor PCGF1 binding" evidence="3">
    <location>
        <begin position="224"/>
        <end position="334"/>
    </location>
</feature>
<evidence type="ECO:0000256" key="2">
    <source>
        <dbReference type="SAM" id="Phobius"/>
    </source>
</evidence>
<dbReference type="GO" id="GO:0003714">
    <property type="term" value="F:transcription corepressor activity"/>
    <property type="evidence" value="ECO:0007669"/>
    <property type="project" value="TreeGrafter"/>
</dbReference>
<gene>
    <name evidence="4" type="ORF">MMEN_LOCUS2450</name>
</gene>
<protein>
    <submittedName>
        <fullName evidence="4">(Atlantic silverside) hypothetical protein</fullName>
    </submittedName>
</protein>
<dbReference type="Proteomes" id="UP000677803">
    <property type="component" value="Unassembled WGS sequence"/>
</dbReference>
<dbReference type="PANTHER" id="PTHR24117">
    <property type="entry name" value="AGAP007537-PB"/>
    <property type="match status" value="1"/>
</dbReference>
<keyword evidence="2" id="KW-1133">Transmembrane helix</keyword>
<comment type="caution">
    <text evidence="4">The sequence shown here is derived from an EMBL/GenBank/DDBJ whole genome shotgun (WGS) entry which is preliminary data.</text>
</comment>
<dbReference type="Gene3D" id="3.10.260.40">
    <property type="entry name" value="BCL-6 corepressor, PCGF1 binding domain"/>
    <property type="match status" value="1"/>
</dbReference>
<evidence type="ECO:0000313" key="5">
    <source>
        <dbReference type="Proteomes" id="UP000677803"/>
    </source>
</evidence>
<keyword evidence="5" id="KW-1185">Reference proteome</keyword>